<feature type="compositionally biased region" description="Acidic residues" evidence="8">
    <location>
        <begin position="379"/>
        <end position="389"/>
    </location>
</feature>
<gene>
    <name evidence="10" type="ORF">H6P81_008825</name>
</gene>
<dbReference type="GO" id="GO:0003700">
    <property type="term" value="F:DNA-binding transcription factor activity"/>
    <property type="evidence" value="ECO:0007669"/>
    <property type="project" value="InterPro"/>
</dbReference>
<reference evidence="10 11" key="1">
    <citation type="submission" date="2021-07" db="EMBL/GenBank/DDBJ databases">
        <title>The Aristolochia fimbriata genome: insights into angiosperm evolution, floral development and chemical biosynthesis.</title>
        <authorList>
            <person name="Jiao Y."/>
        </authorList>
    </citation>
    <scope>NUCLEOTIDE SEQUENCE [LARGE SCALE GENOMIC DNA]</scope>
    <source>
        <strain evidence="10">IBCAS-2021</strain>
        <tissue evidence="10">Leaf</tissue>
    </source>
</reference>
<dbReference type="Gene3D" id="3.30.160.60">
    <property type="entry name" value="Classic Zinc Finger"/>
    <property type="match status" value="2"/>
</dbReference>
<dbReference type="SUPFAM" id="SSF57667">
    <property type="entry name" value="beta-beta-alpha zinc fingers"/>
    <property type="match status" value="2"/>
</dbReference>
<sequence length="484" mass="52966">MIHRENLLKICSDYFDEDIEAASDSDESADDRLLSIHRKLVKNRLKIKIKVENPGQSSSSNNNNNKTEKKTKQMSDPARNEEEGHVCKVCGKVFSSGKALGGHMRVHNSDGDDNAINKTKPTSVGNSVLKQQGRVALSRPTCSECGKDFPSEKSLYGHMRCHPERSWRGINPPSMSARNSSSSTVDSGGEKNTEEQMDSATTAPSSGPCSLATWPVTARRGRKIPLAPPDHKPGSSDGVDGEAVANLLFLAQGKTEVQGDEIRGKDYREDDSGSSDELESKDKYCDPDLISENRNRVQEGIEDSGEESESTTCYRPQQQLDTVSGKKKKKKKRKFRALDTVSTGKYKCSTCNKTFDSHQALGGHRASHKKYKSQSPSAEVEEAEAEEGEAYYEGKSSIASGTHIPDGGANESSFEAHRCQICSKSFPTGQALGGHKRCHYVAPADTAVSSVSSPEDVQKPTAMRVLDFDLNEMPPREEEELDDV</sequence>
<evidence type="ECO:0000313" key="11">
    <source>
        <dbReference type="Proteomes" id="UP000825729"/>
    </source>
</evidence>
<feature type="region of interest" description="Disordered" evidence="8">
    <location>
        <begin position="50"/>
        <end position="82"/>
    </location>
</feature>
<evidence type="ECO:0000256" key="1">
    <source>
        <dbReference type="ARBA" id="ARBA00022723"/>
    </source>
</evidence>
<dbReference type="PROSITE" id="PS00028">
    <property type="entry name" value="ZINC_FINGER_C2H2_1"/>
    <property type="match status" value="4"/>
</dbReference>
<dbReference type="GO" id="GO:0005634">
    <property type="term" value="C:nucleus"/>
    <property type="evidence" value="ECO:0007669"/>
    <property type="project" value="TreeGrafter"/>
</dbReference>
<comment type="caution">
    <text evidence="10">The sequence shown here is derived from an EMBL/GenBank/DDBJ whole genome shotgun (WGS) entry which is preliminary data.</text>
</comment>
<proteinExistence type="predicted"/>
<dbReference type="SMART" id="SM00355">
    <property type="entry name" value="ZnF_C2H2"/>
    <property type="match status" value="4"/>
</dbReference>
<name>A0AAV7EJ29_ARIFI</name>
<dbReference type="AlphaFoldDB" id="A0AAV7EJ29"/>
<dbReference type="InterPro" id="IPR036236">
    <property type="entry name" value="Znf_C2H2_sf"/>
</dbReference>
<feature type="domain" description="C2H2-type" evidence="9">
    <location>
        <begin position="140"/>
        <end position="162"/>
    </location>
</feature>
<keyword evidence="3 7" id="KW-0863">Zinc-finger</keyword>
<dbReference type="InterPro" id="IPR013087">
    <property type="entry name" value="Znf_C2H2_type"/>
</dbReference>
<feature type="region of interest" description="Disordered" evidence="8">
    <location>
        <begin position="166"/>
        <end position="213"/>
    </location>
</feature>
<evidence type="ECO:0000313" key="10">
    <source>
        <dbReference type="EMBL" id="KAG9448860.1"/>
    </source>
</evidence>
<dbReference type="GO" id="GO:0000976">
    <property type="term" value="F:transcription cis-regulatory region binding"/>
    <property type="evidence" value="ECO:0007669"/>
    <property type="project" value="TreeGrafter"/>
</dbReference>
<dbReference type="EMBL" id="JAINDJ010000004">
    <property type="protein sequence ID" value="KAG9448860.1"/>
    <property type="molecule type" value="Genomic_DNA"/>
</dbReference>
<dbReference type="InterPro" id="IPR044653">
    <property type="entry name" value="AZF1/2/3-like"/>
</dbReference>
<evidence type="ECO:0000256" key="5">
    <source>
        <dbReference type="ARBA" id="ARBA00023015"/>
    </source>
</evidence>
<feature type="compositionally biased region" description="Basic and acidic residues" evidence="8">
    <location>
        <begin position="278"/>
        <end position="299"/>
    </location>
</feature>
<keyword evidence="4" id="KW-0862">Zinc</keyword>
<feature type="region of interest" description="Disordered" evidence="8">
    <location>
        <begin position="260"/>
        <end position="329"/>
    </location>
</feature>
<evidence type="ECO:0000256" key="8">
    <source>
        <dbReference type="SAM" id="MobiDB-lite"/>
    </source>
</evidence>
<feature type="domain" description="C2H2-type" evidence="9">
    <location>
        <begin position="346"/>
        <end position="373"/>
    </location>
</feature>
<feature type="domain" description="C2H2-type" evidence="9">
    <location>
        <begin position="85"/>
        <end position="112"/>
    </location>
</feature>
<feature type="compositionally biased region" description="Acidic residues" evidence="8">
    <location>
        <begin position="300"/>
        <end position="309"/>
    </location>
</feature>
<feature type="compositionally biased region" description="Basic and acidic residues" evidence="8">
    <location>
        <begin position="260"/>
        <end position="271"/>
    </location>
</feature>
<dbReference type="PROSITE" id="PS50157">
    <property type="entry name" value="ZINC_FINGER_C2H2_2"/>
    <property type="match status" value="4"/>
</dbReference>
<keyword evidence="6" id="KW-0804">Transcription</keyword>
<accession>A0AAV7EJ29</accession>
<evidence type="ECO:0000256" key="3">
    <source>
        <dbReference type="ARBA" id="ARBA00022771"/>
    </source>
</evidence>
<keyword evidence="11" id="KW-1185">Reference proteome</keyword>
<evidence type="ECO:0000256" key="7">
    <source>
        <dbReference type="PROSITE-ProRule" id="PRU00042"/>
    </source>
</evidence>
<dbReference type="Pfam" id="PF13912">
    <property type="entry name" value="zf-C2H2_6"/>
    <property type="match status" value="4"/>
</dbReference>
<keyword evidence="5" id="KW-0805">Transcription regulation</keyword>
<dbReference type="Proteomes" id="UP000825729">
    <property type="component" value="Unassembled WGS sequence"/>
</dbReference>
<feature type="compositionally biased region" description="Low complexity" evidence="8">
    <location>
        <begin position="174"/>
        <end position="183"/>
    </location>
</feature>
<keyword evidence="1" id="KW-0479">Metal-binding</keyword>
<dbReference type="GO" id="GO:0008270">
    <property type="term" value="F:zinc ion binding"/>
    <property type="evidence" value="ECO:0007669"/>
    <property type="project" value="UniProtKB-KW"/>
</dbReference>
<protein>
    <recommendedName>
        <fullName evidence="9">C2H2-type domain-containing protein</fullName>
    </recommendedName>
</protein>
<feature type="compositionally biased region" description="Polar residues" evidence="8">
    <location>
        <begin position="198"/>
        <end position="208"/>
    </location>
</feature>
<keyword evidence="2" id="KW-0677">Repeat</keyword>
<feature type="compositionally biased region" description="Basic and acidic residues" evidence="8">
    <location>
        <begin position="66"/>
        <end position="82"/>
    </location>
</feature>
<organism evidence="10 11">
    <name type="scientific">Aristolochia fimbriata</name>
    <name type="common">White veined hardy Dutchman's pipe vine</name>
    <dbReference type="NCBI Taxonomy" id="158543"/>
    <lineage>
        <taxon>Eukaryota</taxon>
        <taxon>Viridiplantae</taxon>
        <taxon>Streptophyta</taxon>
        <taxon>Embryophyta</taxon>
        <taxon>Tracheophyta</taxon>
        <taxon>Spermatophyta</taxon>
        <taxon>Magnoliopsida</taxon>
        <taxon>Magnoliidae</taxon>
        <taxon>Piperales</taxon>
        <taxon>Aristolochiaceae</taxon>
        <taxon>Aristolochia</taxon>
    </lineage>
</organism>
<dbReference type="PANTHER" id="PTHR45988:SF18">
    <property type="entry name" value="C2H2-TYPE ZINC FINGER FAMILY PROTEIN"/>
    <property type="match status" value="1"/>
</dbReference>
<evidence type="ECO:0000256" key="4">
    <source>
        <dbReference type="ARBA" id="ARBA00022833"/>
    </source>
</evidence>
<feature type="domain" description="C2H2-type" evidence="9">
    <location>
        <begin position="417"/>
        <end position="439"/>
    </location>
</feature>
<feature type="region of interest" description="Disordered" evidence="8">
    <location>
        <begin position="363"/>
        <end position="389"/>
    </location>
</feature>
<feature type="compositionally biased region" description="Polar residues" evidence="8">
    <location>
        <begin position="311"/>
        <end position="322"/>
    </location>
</feature>
<evidence type="ECO:0000259" key="9">
    <source>
        <dbReference type="PROSITE" id="PS50157"/>
    </source>
</evidence>
<evidence type="ECO:0000256" key="6">
    <source>
        <dbReference type="ARBA" id="ARBA00023163"/>
    </source>
</evidence>
<dbReference type="PANTHER" id="PTHR45988">
    <property type="entry name" value="C2H2 TYPE ZINC FINGER TRANSCRIPTION FACTOR FAMILY-RELATED"/>
    <property type="match status" value="1"/>
</dbReference>
<evidence type="ECO:0000256" key="2">
    <source>
        <dbReference type="ARBA" id="ARBA00022737"/>
    </source>
</evidence>